<dbReference type="Proteomes" id="UP000515312">
    <property type="component" value="Chromosome"/>
</dbReference>
<evidence type="ECO:0000313" key="5">
    <source>
        <dbReference type="EMBL" id="QNI34197.1"/>
    </source>
</evidence>
<evidence type="ECO:0000313" key="6">
    <source>
        <dbReference type="Proteomes" id="UP000515312"/>
    </source>
</evidence>
<dbReference type="PRINTS" id="PR00133">
    <property type="entry name" value="GLHYDRLASE3"/>
</dbReference>
<dbReference type="AlphaFoldDB" id="A0A7G8BNS7"/>
<name>A0A7G8BNS7_9BACT</name>
<sequence>MKKITQSFIETFSQRVSAYLCAGLMAASMAAAAQAPVPDSPTIEAKAKAMLAKLTLEEKIKLISGVDDLYTNAMPSVGLPRFKMSDASVGVRSWGPTTAYAGGAALAATWDVDFARKLGESLGRDARVRNVNFLLGPGVNIARSPVDGRNFEYLSEDPYLNSALAVSYIEGVQSQGVIATVKHFAANNEEYSRHDTSAEVDERTLREIYLPSFEAAVTRAHVDAVMNSYNLVNNVHATQNEFLNLKVLKGEWGFHGILMSDWDSTYDSIGAANGGLDLEMPSGRFMNAKGLLPAITAGTVKESTIDDKVLRLLRTELRYGFTERPQFDPANSTYSLADRAVALQGARESLTLLKNDGHFLPLNAAKIKTIAIIGPDAWPAVPSGGGSSEATPFTPASIVTGIANLVGPDVQVLYTRGLPDLADVFSRSHWDGPIRVATYPSKDFTGTPENSIQDNITDYNPAWWSRADKSPRTIRYTANFKADKAGKYMILAGAGGGEKYRISIDGKQVLEQKQVEGQSPLSASVELSAGQTIKVEADYLPTMAGSHFGLGIVSEAGMISEEVKQYASIADVVVVSVGYNNSTEMEGSDRTFTLPWGQDALIEAVTAANSHTVITLTGGGATDTRRWLDKVPALLHTYYPGQEGGTAIAEVLFGKHNPEGKLPISFDRSWEENPSYPYYYPVKGADTTLHVDEPGRPPVDITVGHVKYGDGLMVGYRYWTTTGKHPLFPFGFGLSYTTFSFSNLEVAAAAKSGSPVTVTFDVKNTGGMEGAEVPQLYVSDPSAKAKRPERELKGFEKVHLASGETKHITLTLDARAFSYWDDTAHKWTIDPGQFVVRVGDSCEDTPLSANVTLN</sequence>
<dbReference type="PANTHER" id="PTHR42715:SF10">
    <property type="entry name" value="BETA-GLUCOSIDASE"/>
    <property type="match status" value="1"/>
</dbReference>
<dbReference type="InterPro" id="IPR017853">
    <property type="entry name" value="GH"/>
</dbReference>
<dbReference type="EMBL" id="CP060394">
    <property type="protein sequence ID" value="QNI34197.1"/>
    <property type="molecule type" value="Genomic_DNA"/>
</dbReference>
<dbReference type="InterPro" id="IPR001764">
    <property type="entry name" value="Glyco_hydro_3_N"/>
</dbReference>
<dbReference type="Gene3D" id="3.40.50.1700">
    <property type="entry name" value="Glycoside hydrolase family 3 C-terminal domain"/>
    <property type="match status" value="1"/>
</dbReference>
<dbReference type="InterPro" id="IPR036881">
    <property type="entry name" value="Glyco_hydro_3_C_sf"/>
</dbReference>
<reference evidence="5 6" key="1">
    <citation type="submission" date="2020-08" db="EMBL/GenBank/DDBJ databases">
        <title>Edaphobacter telluris sp. nov. and Acidobacterium dinghuensis sp. nov., two acidobacteria isolated from forest soil.</title>
        <authorList>
            <person name="Fu J."/>
            <person name="Qiu L."/>
        </authorList>
    </citation>
    <scope>NUCLEOTIDE SEQUENCE [LARGE SCALE GENOMIC DNA]</scope>
    <source>
        <strain evidence="5">4Y35</strain>
    </source>
</reference>
<dbReference type="Pfam" id="PF14310">
    <property type="entry name" value="Fn3-like"/>
    <property type="match status" value="1"/>
</dbReference>
<dbReference type="Pfam" id="PF01915">
    <property type="entry name" value="Glyco_hydro_3_C"/>
    <property type="match status" value="1"/>
</dbReference>
<organism evidence="5 6">
    <name type="scientific">Alloacidobacterium dinghuense</name>
    <dbReference type="NCBI Taxonomy" id="2763107"/>
    <lineage>
        <taxon>Bacteria</taxon>
        <taxon>Pseudomonadati</taxon>
        <taxon>Acidobacteriota</taxon>
        <taxon>Terriglobia</taxon>
        <taxon>Terriglobales</taxon>
        <taxon>Acidobacteriaceae</taxon>
        <taxon>Alloacidobacterium</taxon>
    </lineage>
</organism>
<dbReference type="SUPFAM" id="SSF51445">
    <property type="entry name" value="(Trans)glycosidases"/>
    <property type="match status" value="1"/>
</dbReference>
<dbReference type="PROSITE" id="PS51820">
    <property type="entry name" value="PA14"/>
    <property type="match status" value="1"/>
</dbReference>
<feature type="signal peptide" evidence="3">
    <location>
        <begin position="1"/>
        <end position="35"/>
    </location>
</feature>
<dbReference type="Gene3D" id="3.20.20.300">
    <property type="entry name" value="Glycoside hydrolase, family 3, N-terminal domain"/>
    <property type="match status" value="1"/>
</dbReference>
<protein>
    <submittedName>
        <fullName evidence="5">Glycoside hydrolase family 3 C-terminal domain-containing protein</fullName>
    </submittedName>
</protein>
<dbReference type="InterPro" id="IPR013783">
    <property type="entry name" value="Ig-like_fold"/>
</dbReference>
<dbReference type="Gene3D" id="2.60.120.260">
    <property type="entry name" value="Galactose-binding domain-like"/>
    <property type="match status" value="1"/>
</dbReference>
<dbReference type="InterPro" id="IPR036962">
    <property type="entry name" value="Glyco_hydro_3_N_sf"/>
</dbReference>
<dbReference type="Gene3D" id="2.60.40.10">
    <property type="entry name" value="Immunoglobulins"/>
    <property type="match status" value="1"/>
</dbReference>
<evidence type="ECO:0000259" key="4">
    <source>
        <dbReference type="PROSITE" id="PS51820"/>
    </source>
</evidence>
<gene>
    <name evidence="5" type="ORF">H7849_10030</name>
</gene>
<dbReference type="InterPro" id="IPR026891">
    <property type="entry name" value="Fn3-like"/>
</dbReference>
<dbReference type="PANTHER" id="PTHR42715">
    <property type="entry name" value="BETA-GLUCOSIDASE"/>
    <property type="match status" value="1"/>
</dbReference>
<accession>A0A7G8BNS7</accession>
<feature type="domain" description="PA14" evidence="4">
    <location>
        <begin position="429"/>
        <end position="568"/>
    </location>
</feature>
<dbReference type="GO" id="GO:0005975">
    <property type="term" value="P:carbohydrate metabolic process"/>
    <property type="evidence" value="ECO:0007669"/>
    <property type="project" value="InterPro"/>
</dbReference>
<evidence type="ECO:0000256" key="2">
    <source>
        <dbReference type="ARBA" id="ARBA00022801"/>
    </source>
</evidence>
<dbReference type="FunFam" id="2.60.40.10:FF:000495">
    <property type="entry name" value="Periplasmic beta-glucosidase"/>
    <property type="match status" value="1"/>
</dbReference>
<evidence type="ECO:0000256" key="1">
    <source>
        <dbReference type="ARBA" id="ARBA00005336"/>
    </source>
</evidence>
<dbReference type="GO" id="GO:0008422">
    <property type="term" value="F:beta-glucosidase activity"/>
    <property type="evidence" value="ECO:0007669"/>
    <property type="project" value="UniProtKB-ARBA"/>
</dbReference>
<evidence type="ECO:0000256" key="3">
    <source>
        <dbReference type="SAM" id="SignalP"/>
    </source>
</evidence>
<dbReference type="InterPro" id="IPR002772">
    <property type="entry name" value="Glyco_hydro_3_C"/>
</dbReference>
<feature type="chain" id="PRO_5029006728" evidence="3">
    <location>
        <begin position="36"/>
        <end position="854"/>
    </location>
</feature>
<comment type="similarity">
    <text evidence="1">Belongs to the glycosyl hydrolase 3 family.</text>
</comment>
<keyword evidence="6" id="KW-1185">Reference proteome</keyword>
<keyword evidence="3" id="KW-0732">Signal</keyword>
<keyword evidence="2 5" id="KW-0378">Hydrolase</keyword>
<dbReference type="SMART" id="SM01217">
    <property type="entry name" value="Fn3_like"/>
    <property type="match status" value="1"/>
</dbReference>
<dbReference type="SUPFAM" id="SSF52279">
    <property type="entry name" value="Beta-D-glucan exohydrolase, C-terminal domain"/>
    <property type="match status" value="1"/>
</dbReference>
<dbReference type="InterPro" id="IPR037524">
    <property type="entry name" value="PA14/GLEYA"/>
</dbReference>
<dbReference type="InterPro" id="IPR050288">
    <property type="entry name" value="Cellulose_deg_GH3"/>
</dbReference>
<proteinExistence type="inferred from homology"/>
<dbReference type="KEGG" id="adin:H7849_10030"/>
<dbReference type="Pfam" id="PF00933">
    <property type="entry name" value="Glyco_hydro_3"/>
    <property type="match status" value="1"/>
</dbReference>